<dbReference type="EMBL" id="BSNM01000016">
    <property type="protein sequence ID" value="GLQ32743.1"/>
    <property type="molecule type" value="Genomic_DNA"/>
</dbReference>
<dbReference type="PANTHER" id="PTHR42802:SF1">
    <property type="entry name" value="L-ORNITHINE N(5)-MONOOXYGENASE"/>
    <property type="match status" value="1"/>
</dbReference>
<evidence type="ECO:0000256" key="5">
    <source>
        <dbReference type="ARBA" id="ARBA00022827"/>
    </source>
</evidence>
<dbReference type="GO" id="GO:0016491">
    <property type="term" value="F:oxidoreductase activity"/>
    <property type="evidence" value="ECO:0007669"/>
    <property type="project" value="UniProtKB-KW"/>
</dbReference>
<dbReference type="Proteomes" id="UP001161389">
    <property type="component" value="Unassembled WGS sequence"/>
</dbReference>
<evidence type="ECO:0000256" key="1">
    <source>
        <dbReference type="ARBA" id="ARBA00001974"/>
    </source>
</evidence>
<organism evidence="8 9">
    <name type="scientific">Litoribrevibacter albus</name>
    <dbReference type="NCBI Taxonomy" id="1473156"/>
    <lineage>
        <taxon>Bacteria</taxon>
        <taxon>Pseudomonadati</taxon>
        <taxon>Pseudomonadota</taxon>
        <taxon>Gammaproteobacteria</taxon>
        <taxon>Oceanospirillales</taxon>
        <taxon>Oceanospirillaceae</taxon>
        <taxon>Litoribrevibacter</taxon>
    </lineage>
</organism>
<evidence type="ECO:0000313" key="9">
    <source>
        <dbReference type="Proteomes" id="UP001161389"/>
    </source>
</evidence>
<protein>
    <submittedName>
        <fullName evidence="8">Lysine 6-monooxygenase</fullName>
    </submittedName>
</protein>
<dbReference type="PANTHER" id="PTHR42802">
    <property type="entry name" value="MONOOXYGENASE"/>
    <property type="match status" value="1"/>
</dbReference>
<keyword evidence="6" id="KW-0521">NADP</keyword>
<comment type="similarity">
    <text evidence="3">Belongs to the lysine N(6)-hydroxylase/L-ornithine N(5)-oxygenase family.</text>
</comment>
<evidence type="ECO:0000256" key="7">
    <source>
        <dbReference type="ARBA" id="ARBA00023002"/>
    </source>
</evidence>
<dbReference type="SUPFAM" id="SSF51905">
    <property type="entry name" value="FAD/NAD(P)-binding domain"/>
    <property type="match status" value="1"/>
</dbReference>
<evidence type="ECO:0000256" key="6">
    <source>
        <dbReference type="ARBA" id="ARBA00022857"/>
    </source>
</evidence>
<comment type="cofactor">
    <cofactor evidence="1">
        <name>FAD</name>
        <dbReference type="ChEBI" id="CHEBI:57692"/>
    </cofactor>
</comment>
<evidence type="ECO:0000256" key="4">
    <source>
        <dbReference type="ARBA" id="ARBA00022630"/>
    </source>
</evidence>
<dbReference type="InterPro" id="IPR036188">
    <property type="entry name" value="FAD/NAD-bd_sf"/>
</dbReference>
<evidence type="ECO:0000256" key="3">
    <source>
        <dbReference type="ARBA" id="ARBA00007588"/>
    </source>
</evidence>
<evidence type="ECO:0000313" key="8">
    <source>
        <dbReference type="EMBL" id="GLQ32743.1"/>
    </source>
</evidence>
<accession>A0AA37W8P9</accession>
<keyword evidence="5" id="KW-0274">FAD</keyword>
<reference evidence="8" key="1">
    <citation type="journal article" date="2014" name="Int. J. Syst. Evol. Microbiol.">
        <title>Complete genome sequence of Corynebacterium casei LMG S-19264T (=DSM 44701T), isolated from a smear-ripened cheese.</title>
        <authorList>
            <consortium name="US DOE Joint Genome Institute (JGI-PGF)"/>
            <person name="Walter F."/>
            <person name="Albersmeier A."/>
            <person name="Kalinowski J."/>
            <person name="Ruckert C."/>
        </authorList>
    </citation>
    <scope>NUCLEOTIDE SEQUENCE</scope>
    <source>
        <strain evidence="8">NBRC 110071</strain>
    </source>
</reference>
<dbReference type="RefSeq" id="WP_284382854.1">
    <property type="nucleotide sequence ID" value="NZ_BSNM01000016.1"/>
</dbReference>
<evidence type="ECO:0000256" key="2">
    <source>
        <dbReference type="ARBA" id="ARBA00004924"/>
    </source>
</evidence>
<sequence length="444" mass="49982">MTQPLDLAGLGAGPFNLSIAALIDGLNRKGEQINSRFFDQKQAFSWHPGMLLPGVRMQTSYLKDLVTGIDPTSEYTFLNYLVEHKRFYQFLTAELSAVSRVEYADYLRWAAEKLPMIEYNSSIEAVDFKDNAFELHFTDGREPVKANNLCLGTGKRPYIPESVRPYLGGNVFHAIGIAQRDMSVEGLKVAIIGGGQTGAEVFENMIDQLWGKPASVHWVSRRANYEPLDETPFTNEFFTPQYVNEFYHLPESVKANIVASQKLASDGISPDTLKALYQKLYELSLQQDISHLDMRPNRELTDMNYQKGTHQITVQNGMNHQTETFDADVVILCTGFETALPSYLDGFSSRITTDENGQFELNRDFQVGWDGPQQNRIYAVNAGRHSHGIAEPQMSLMCWRSATIINSLLGKEVYNLKQAMNLVNWQQSQPQQTQAAPAQEALTA</sequence>
<dbReference type="Gene3D" id="3.50.50.60">
    <property type="entry name" value="FAD/NAD(P)-binding domain"/>
    <property type="match status" value="1"/>
</dbReference>
<dbReference type="Pfam" id="PF13434">
    <property type="entry name" value="Lys_Orn_oxgnase"/>
    <property type="match status" value="1"/>
</dbReference>
<proteinExistence type="inferred from homology"/>
<gene>
    <name evidence="8" type="primary">iucD</name>
    <name evidence="8" type="ORF">GCM10007876_32220</name>
</gene>
<keyword evidence="9" id="KW-1185">Reference proteome</keyword>
<keyword evidence="7" id="KW-0560">Oxidoreductase</keyword>
<name>A0AA37W8P9_9GAMM</name>
<dbReference type="InterPro" id="IPR025700">
    <property type="entry name" value="Lys/Orn_oxygenase"/>
</dbReference>
<comment type="pathway">
    <text evidence="2">Siderophore biosynthesis.</text>
</comment>
<reference evidence="8" key="2">
    <citation type="submission" date="2023-01" db="EMBL/GenBank/DDBJ databases">
        <title>Draft genome sequence of Litoribrevibacter albus strain NBRC 110071.</title>
        <authorList>
            <person name="Sun Q."/>
            <person name="Mori K."/>
        </authorList>
    </citation>
    <scope>NUCLEOTIDE SEQUENCE</scope>
    <source>
        <strain evidence="8">NBRC 110071</strain>
    </source>
</reference>
<dbReference type="AlphaFoldDB" id="A0AA37W8P9"/>
<comment type="caution">
    <text evidence="8">The sequence shown here is derived from an EMBL/GenBank/DDBJ whole genome shotgun (WGS) entry which is preliminary data.</text>
</comment>
<keyword evidence="4" id="KW-0285">Flavoprotein</keyword>